<sequence length="205" mass="20755">MRPASRAPILVGLAGVVALSLAACGGTPTPADSASIAQKAALLDIDPALVFTTQVEGYDLASQSVGPANDDGLSATWVDEQTAAMITIRTSPGEPDAAGCAATPLWDLPDATVTCTEESGLWHREGGGTHEFFVARGGATIWVIGPNGTPLDDLHQAAEAVRIPSDAELEALFADAPTEPPAPVERGDLPENGDGAPIQPSGPGG</sequence>
<name>A0A7W5CGD8_9MICO</name>
<comment type="caution">
    <text evidence="3">The sequence shown here is derived from an EMBL/GenBank/DDBJ whole genome shotgun (WGS) entry which is preliminary data.</text>
</comment>
<keyword evidence="2" id="KW-0732">Signal</keyword>
<accession>A0A7W5CGD8</accession>
<proteinExistence type="predicted"/>
<feature type="chain" id="PRO_5038519110" evidence="2">
    <location>
        <begin position="23"/>
        <end position="205"/>
    </location>
</feature>
<gene>
    <name evidence="3" type="ORF">FHS07_000841</name>
</gene>
<feature type="signal peptide" evidence="2">
    <location>
        <begin position="1"/>
        <end position="22"/>
    </location>
</feature>
<evidence type="ECO:0000256" key="1">
    <source>
        <dbReference type="SAM" id="MobiDB-lite"/>
    </source>
</evidence>
<evidence type="ECO:0000256" key="2">
    <source>
        <dbReference type="SAM" id="SignalP"/>
    </source>
</evidence>
<dbReference type="AlphaFoldDB" id="A0A7W5CGD8"/>
<feature type="region of interest" description="Disordered" evidence="1">
    <location>
        <begin position="173"/>
        <end position="205"/>
    </location>
</feature>
<dbReference type="PROSITE" id="PS51257">
    <property type="entry name" value="PROKAR_LIPOPROTEIN"/>
    <property type="match status" value="1"/>
</dbReference>
<dbReference type="Proteomes" id="UP000543579">
    <property type="component" value="Unassembled WGS sequence"/>
</dbReference>
<evidence type="ECO:0000313" key="3">
    <source>
        <dbReference type="EMBL" id="MBB3157157.1"/>
    </source>
</evidence>
<dbReference type="RefSeq" id="WP_183418601.1">
    <property type="nucleotide sequence ID" value="NZ_JACHXY010000001.1"/>
</dbReference>
<protein>
    <submittedName>
        <fullName evidence="3">Uncharacterized protein</fullName>
    </submittedName>
</protein>
<reference evidence="3 4" key="1">
    <citation type="submission" date="2020-08" db="EMBL/GenBank/DDBJ databases">
        <title>Genomic Encyclopedia of Type Strains, Phase III (KMG-III): the genomes of soil and plant-associated and newly described type strains.</title>
        <authorList>
            <person name="Whitman W."/>
        </authorList>
    </citation>
    <scope>NUCLEOTIDE SEQUENCE [LARGE SCALE GENOMIC DNA]</scope>
    <source>
        <strain evidence="3 4">CECT 8356</strain>
    </source>
</reference>
<evidence type="ECO:0000313" key="4">
    <source>
        <dbReference type="Proteomes" id="UP000543579"/>
    </source>
</evidence>
<dbReference type="EMBL" id="JACHXY010000001">
    <property type="protein sequence ID" value="MBB3157157.1"/>
    <property type="molecule type" value="Genomic_DNA"/>
</dbReference>
<organism evidence="3 4">
    <name type="scientific">Microbacterium proteolyticum</name>
    <dbReference type="NCBI Taxonomy" id="1572644"/>
    <lineage>
        <taxon>Bacteria</taxon>
        <taxon>Bacillati</taxon>
        <taxon>Actinomycetota</taxon>
        <taxon>Actinomycetes</taxon>
        <taxon>Micrococcales</taxon>
        <taxon>Microbacteriaceae</taxon>
        <taxon>Microbacterium</taxon>
    </lineage>
</organism>